<dbReference type="PANTHER" id="PTHR47660">
    <property type="entry name" value="TRANSCRIPTION FACTOR WITH C2H2 AND ZN(2)-CYS(6) DNA BINDING DOMAIN (EUROFUNG)-RELATED-RELATED"/>
    <property type="match status" value="1"/>
</dbReference>
<evidence type="ECO:0000313" key="12">
    <source>
        <dbReference type="Proteomes" id="UP001175211"/>
    </source>
</evidence>
<evidence type="ECO:0000313" key="11">
    <source>
        <dbReference type="EMBL" id="KAK0469315.1"/>
    </source>
</evidence>
<evidence type="ECO:0000256" key="3">
    <source>
        <dbReference type="ARBA" id="ARBA00022833"/>
    </source>
</evidence>
<proteinExistence type="predicted"/>
<dbReference type="PROSITE" id="PS50157">
    <property type="entry name" value="ZINC_FINGER_C2H2_2"/>
    <property type="match status" value="1"/>
</dbReference>
<keyword evidence="3" id="KW-0862">Zinc</keyword>
<keyword evidence="4" id="KW-0805">Transcription regulation</keyword>
<evidence type="ECO:0000256" key="5">
    <source>
        <dbReference type="ARBA" id="ARBA00023163"/>
    </source>
</evidence>
<comment type="caution">
    <text evidence="11">The sequence shown here is derived from an EMBL/GenBank/DDBJ whole genome shotgun (WGS) entry which is preliminary data.</text>
</comment>
<dbReference type="InterPro" id="IPR001138">
    <property type="entry name" value="Zn2Cys6_DnaBD"/>
</dbReference>
<dbReference type="Gene3D" id="3.30.160.60">
    <property type="entry name" value="Classic Zinc Finger"/>
    <property type="match status" value="2"/>
</dbReference>
<dbReference type="SMART" id="SM00066">
    <property type="entry name" value="GAL4"/>
    <property type="match status" value="1"/>
</dbReference>
<keyword evidence="5" id="KW-0804">Transcription</keyword>
<feature type="compositionally biased region" description="Low complexity" evidence="8">
    <location>
        <begin position="142"/>
        <end position="155"/>
    </location>
</feature>
<dbReference type="AlphaFoldDB" id="A0AA39NP98"/>
<sequence length="244" mass="26811">MNSCFTKDQDGNTSMLQSRTFECLFCPASFTRSTHLSRHLHIHTGERAYRCTACFAKFSRSDVLNRHAKTCKAINGQITKTVRRSRQMSCQACAQAKAKCDLEQPCSKCTTRGKDCVYVNDPAVSRHKRSCHGRDSDNPDTAPAAHSKSSASSPIDFSFSESAPGLNNDLVLADAFLFPACTPRQSGWLERDGSSEGYDLFTEHSHAVSLDSHTVPCIPSDSPSPTGIPSYEYTRANYRTAPLG</sequence>
<keyword evidence="1" id="KW-0479">Metal-binding</keyword>
<evidence type="ECO:0000256" key="6">
    <source>
        <dbReference type="ARBA" id="ARBA00023242"/>
    </source>
</evidence>
<dbReference type="InterPro" id="IPR036236">
    <property type="entry name" value="Znf_C2H2_sf"/>
</dbReference>
<dbReference type="InterPro" id="IPR013087">
    <property type="entry name" value="Znf_C2H2_type"/>
</dbReference>
<dbReference type="GO" id="GO:0000981">
    <property type="term" value="F:DNA-binding transcription factor activity, RNA polymerase II-specific"/>
    <property type="evidence" value="ECO:0007669"/>
    <property type="project" value="InterPro"/>
</dbReference>
<dbReference type="PROSITE" id="PS50048">
    <property type="entry name" value="ZN2_CY6_FUNGAL_2"/>
    <property type="match status" value="1"/>
</dbReference>
<dbReference type="PROSITE" id="PS00028">
    <property type="entry name" value="ZINC_FINGER_C2H2_1"/>
    <property type="match status" value="1"/>
</dbReference>
<evidence type="ECO:0000256" key="2">
    <source>
        <dbReference type="ARBA" id="ARBA00022771"/>
    </source>
</evidence>
<evidence type="ECO:0000256" key="1">
    <source>
        <dbReference type="ARBA" id="ARBA00022723"/>
    </source>
</evidence>
<dbReference type="Pfam" id="PF00172">
    <property type="entry name" value="Zn_clus"/>
    <property type="match status" value="1"/>
</dbReference>
<dbReference type="SUPFAM" id="SSF57667">
    <property type="entry name" value="beta-beta-alpha zinc fingers"/>
    <property type="match status" value="1"/>
</dbReference>
<dbReference type="Gene3D" id="4.10.240.10">
    <property type="entry name" value="Zn(2)-C6 fungal-type DNA-binding domain"/>
    <property type="match status" value="1"/>
</dbReference>
<feature type="domain" description="C2H2-type" evidence="10">
    <location>
        <begin position="21"/>
        <end position="48"/>
    </location>
</feature>
<keyword evidence="12" id="KW-1185">Reference proteome</keyword>
<dbReference type="SMART" id="SM00355">
    <property type="entry name" value="ZnF_C2H2"/>
    <property type="match status" value="3"/>
</dbReference>
<dbReference type="FunFam" id="3.30.160.60:FF:002343">
    <property type="entry name" value="Zinc finger protein 33A"/>
    <property type="match status" value="1"/>
</dbReference>
<name>A0AA39NP98_ARMTA</name>
<reference evidence="11" key="1">
    <citation type="submission" date="2023-06" db="EMBL/GenBank/DDBJ databases">
        <authorList>
            <consortium name="Lawrence Berkeley National Laboratory"/>
            <person name="Ahrendt S."/>
            <person name="Sahu N."/>
            <person name="Indic B."/>
            <person name="Wong-Bajracharya J."/>
            <person name="Merenyi Z."/>
            <person name="Ke H.-M."/>
            <person name="Monk M."/>
            <person name="Kocsube S."/>
            <person name="Drula E."/>
            <person name="Lipzen A."/>
            <person name="Balint B."/>
            <person name="Henrissat B."/>
            <person name="Andreopoulos B."/>
            <person name="Martin F.M."/>
            <person name="Harder C.B."/>
            <person name="Rigling D."/>
            <person name="Ford K.L."/>
            <person name="Foster G.D."/>
            <person name="Pangilinan J."/>
            <person name="Papanicolaou A."/>
            <person name="Barry K."/>
            <person name="LaButti K."/>
            <person name="Viragh M."/>
            <person name="Koriabine M."/>
            <person name="Yan M."/>
            <person name="Riley R."/>
            <person name="Champramary S."/>
            <person name="Plett K.L."/>
            <person name="Tsai I.J."/>
            <person name="Slot J."/>
            <person name="Sipos G."/>
            <person name="Plett J."/>
            <person name="Nagy L.G."/>
            <person name="Grigoriev I.V."/>
        </authorList>
    </citation>
    <scope>NUCLEOTIDE SEQUENCE</scope>
    <source>
        <strain evidence="11">CCBAS 213</strain>
    </source>
</reference>
<evidence type="ECO:0000259" key="10">
    <source>
        <dbReference type="PROSITE" id="PS50157"/>
    </source>
</evidence>
<evidence type="ECO:0000256" key="8">
    <source>
        <dbReference type="SAM" id="MobiDB-lite"/>
    </source>
</evidence>
<accession>A0AA39NP98</accession>
<dbReference type="EMBL" id="JAUEPS010000001">
    <property type="protein sequence ID" value="KAK0469315.1"/>
    <property type="molecule type" value="Genomic_DNA"/>
</dbReference>
<dbReference type="PROSITE" id="PS00463">
    <property type="entry name" value="ZN2_CY6_FUNGAL_1"/>
    <property type="match status" value="1"/>
</dbReference>
<evidence type="ECO:0000256" key="7">
    <source>
        <dbReference type="PROSITE-ProRule" id="PRU00042"/>
    </source>
</evidence>
<evidence type="ECO:0008006" key="13">
    <source>
        <dbReference type="Google" id="ProtNLM"/>
    </source>
</evidence>
<dbReference type="SUPFAM" id="SSF57701">
    <property type="entry name" value="Zn2/Cys6 DNA-binding domain"/>
    <property type="match status" value="1"/>
</dbReference>
<evidence type="ECO:0000256" key="4">
    <source>
        <dbReference type="ARBA" id="ARBA00023015"/>
    </source>
</evidence>
<feature type="domain" description="Zn(2)-C6 fungal-type" evidence="9">
    <location>
        <begin position="89"/>
        <end position="118"/>
    </location>
</feature>
<protein>
    <recommendedName>
        <fullName evidence="13">Zn(2)-C6 fungal-type domain-containing protein</fullName>
    </recommendedName>
</protein>
<dbReference type="RefSeq" id="XP_060339108.1">
    <property type="nucleotide sequence ID" value="XM_060481318.1"/>
</dbReference>
<dbReference type="Proteomes" id="UP001175211">
    <property type="component" value="Unassembled WGS sequence"/>
</dbReference>
<keyword evidence="2 7" id="KW-0863">Zinc-finger</keyword>
<dbReference type="InterPro" id="IPR036864">
    <property type="entry name" value="Zn2-C6_fun-type_DNA-bd_sf"/>
</dbReference>
<dbReference type="GeneID" id="85364866"/>
<dbReference type="GO" id="GO:0008270">
    <property type="term" value="F:zinc ion binding"/>
    <property type="evidence" value="ECO:0007669"/>
    <property type="project" value="UniProtKB-KW"/>
</dbReference>
<gene>
    <name evidence="11" type="ORF">EV420DRAFT_23298</name>
</gene>
<keyword evidence="6" id="KW-0539">Nucleus</keyword>
<feature type="region of interest" description="Disordered" evidence="8">
    <location>
        <begin position="127"/>
        <end position="155"/>
    </location>
</feature>
<evidence type="ECO:0000259" key="9">
    <source>
        <dbReference type="PROSITE" id="PS50048"/>
    </source>
</evidence>
<dbReference type="CDD" id="cd00067">
    <property type="entry name" value="GAL4"/>
    <property type="match status" value="1"/>
</dbReference>
<organism evidence="11 12">
    <name type="scientific">Armillaria tabescens</name>
    <name type="common">Ringless honey mushroom</name>
    <name type="synonym">Agaricus tabescens</name>
    <dbReference type="NCBI Taxonomy" id="1929756"/>
    <lineage>
        <taxon>Eukaryota</taxon>
        <taxon>Fungi</taxon>
        <taxon>Dikarya</taxon>
        <taxon>Basidiomycota</taxon>
        <taxon>Agaricomycotina</taxon>
        <taxon>Agaricomycetes</taxon>
        <taxon>Agaricomycetidae</taxon>
        <taxon>Agaricales</taxon>
        <taxon>Marasmiineae</taxon>
        <taxon>Physalacriaceae</taxon>
        <taxon>Desarmillaria</taxon>
    </lineage>
</organism>